<dbReference type="InterPro" id="IPR011990">
    <property type="entry name" value="TPR-like_helical_dom_sf"/>
</dbReference>
<protein>
    <recommendedName>
        <fullName evidence="3">Tetratricopeptide repeat protein</fullName>
    </recommendedName>
</protein>
<evidence type="ECO:0008006" key="3">
    <source>
        <dbReference type="Google" id="ProtNLM"/>
    </source>
</evidence>
<gene>
    <name evidence="1" type="ORF">KKP3000_003147</name>
</gene>
<evidence type="ECO:0000313" key="2">
    <source>
        <dbReference type="Proteomes" id="UP001579974"/>
    </source>
</evidence>
<reference evidence="1 2" key="1">
    <citation type="journal article" date="2024" name="Int. J. Mol. Sci.">
        <title>Exploration of Alicyclobacillus spp. Genome in Search of Antibiotic Resistance.</title>
        <authorList>
            <person name="Bucka-Kolendo J."/>
            <person name="Kiousi D.E."/>
            <person name="Dekowska A."/>
            <person name="Mikolajczuk-Szczyrba A."/>
            <person name="Karadedos D.M."/>
            <person name="Michael P."/>
            <person name="Galanis A."/>
            <person name="Sokolowska B."/>
        </authorList>
    </citation>
    <scope>NUCLEOTIDE SEQUENCE [LARGE SCALE GENOMIC DNA]</scope>
    <source>
        <strain evidence="1 2">KKP 3000</strain>
    </source>
</reference>
<dbReference type="SUPFAM" id="SSF48452">
    <property type="entry name" value="TPR-like"/>
    <property type="match status" value="1"/>
</dbReference>
<dbReference type="Proteomes" id="UP001579974">
    <property type="component" value="Unassembled WGS sequence"/>
</dbReference>
<sequence length="133" mass="14648">MKISQFSPPKFTIVSLSLLAIVTLRGCAKSPQDLNVATHNALNSLEPSPTSSASDQIVSIMHISKAVLQEYQKKAAKEPNNYQAQIRAAIGYHVQGNDGQAIIYYKKAIQISLESGEAYNDIGNIYFRDKHKP</sequence>
<keyword evidence="2" id="KW-1185">Reference proteome</keyword>
<organism evidence="1 2">
    <name type="scientific">Alicyclobacillus fastidiosus</name>
    <dbReference type="NCBI Taxonomy" id="392011"/>
    <lineage>
        <taxon>Bacteria</taxon>
        <taxon>Bacillati</taxon>
        <taxon>Bacillota</taxon>
        <taxon>Bacilli</taxon>
        <taxon>Bacillales</taxon>
        <taxon>Alicyclobacillaceae</taxon>
        <taxon>Alicyclobacillus</taxon>
    </lineage>
</organism>
<name>A0ABV5AM56_9BACL</name>
<comment type="caution">
    <text evidence="1">The sequence shown here is derived from an EMBL/GenBank/DDBJ whole genome shotgun (WGS) entry which is preliminary data.</text>
</comment>
<evidence type="ECO:0000313" key="1">
    <source>
        <dbReference type="EMBL" id="MFB5193201.1"/>
    </source>
</evidence>
<dbReference type="Gene3D" id="1.25.40.10">
    <property type="entry name" value="Tetratricopeptide repeat domain"/>
    <property type="match status" value="1"/>
</dbReference>
<proteinExistence type="predicted"/>
<accession>A0ABV5AM56</accession>
<dbReference type="RefSeq" id="WP_275473408.1">
    <property type="nucleotide sequence ID" value="NZ_JBDXSU010000048.1"/>
</dbReference>
<dbReference type="EMBL" id="JBDXSU010000048">
    <property type="protein sequence ID" value="MFB5193201.1"/>
    <property type="molecule type" value="Genomic_DNA"/>
</dbReference>